<dbReference type="PRINTS" id="PR00039">
    <property type="entry name" value="HTHLYSR"/>
</dbReference>
<dbReference type="Proteomes" id="UP000028931">
    <property type="component" value="Chromosome"/>
</dbReference>
<dbReference type="AlphaFoldDB" id="A0A077FEC8"/>
<evidence type="ECO:0000313" key="7">
    <source>
        <dbReference type="Proteomes" id="UP000028931"/>
    </source>
</evidence>
<name>A0A077FEC8_9PSED</name>
<dbReference type="InterPro" id="IPR036388">
    <property type="entry name" value="WH-like_DNA-bd_sf"/>
</dbReference>
<comment type="similarity">
    <text evidence="1">Belongs to the LysR transcriptional regulatory family.</text>
</comment>
<dbReference type="FunFam" id="1.10.10.10:FF:000001">
    <property type="entry name" value="LysR family transcriptional regulator"/>
    <property type="match status" value="1"/>
</dbReference>
<evidence type="ECO:0000313" key="6">
    <source>
        <dbReference type="EMBL" id="AIL62860.1"/>
    </source>
</evidence>
<dbReference type="GO" id="GO:0006351">
    <property type="term" value="P:DNA-templated transcription"/>
    <property type="evidence" value="ECO:0007669"/>
    <property type="project" value="TreeGrafter"/>
</dbReference>
<dbReference type="EMBL" id="CP009048">
    <property type="protein sequence ID" value="AIL62860.1"/>
    <property type="molecule type" value="Genomic_DNA"/>
</dbReference>
<dbReference type="InterPro" id="IPR036390">
    <property type="entry name" value="WH_DNA-bd_sf"/>
</dbReference>
<protein>
    <submittedName>
        <fullName evidence="6">LysR family transcriptional regulator</fullName>
    </submittedName>
</protein>
<keyword evidence="2" id="KW-0805">Transcription regulation</keyword>
<evidence type="ECO:0000256" key="4">
    <source>
        <dbReference type="ARBA" id="ARBA00023163"/>
    </source>
</evidence>
<dbReference type="PANTHER" id="PTHR30537:SF79">
    <property type="entry name" value="TRANSCRIPTIONAL REGULATOR-RELATED"/>
    <property type="match status" value="1"/>
</dbReference>
<evidence type="ECO:0000259" key="5">
    <source>
        <dbReference type="PROSITE" id="PS50931"/>
    </source>
</evidence>
<reference evidence="6 7" key="1">
    <citation type="submission" date="2014-07" db="EMBL/GenBank/DDBJ databases">
        <authorList>
            <person name="Lee K."/>
            <person name="Lim J.Y."/>
            <person name="Hwang I."/>
        </authorList>
    </citation>
    <scope>NUCLEOTIDE SEQUENCE [LARGE SCALE GENOMIC DNA]</scope>
    <source>
        <strain evidence="6 7">KL28</strain>
    </source>
</reference>
<dbReference type="OrthoDB" id="5526340at2"/>
<dbReference type="SUPFAM" id="SSF53850">
    <property type="entry name" value="Periplasmic binding protein-like II"/>
    <property type="match status" value="1"/>
</dbReference>
<accession>A0A077FEC8</accession>
<dbReference type="PANTHER" id="PTHR30537">
    <property type="entry name" value="HTH-TYPE TRANSCRIPTIONAL REGULATOR"/>
    <property type="match status" value="1"/>
</dbReference>
<gene>
    <name evidence="6" type="ORF">PSAKL28_37080</name>
</gene>
<dbReference type="Pfam" id="PF00126">
    <property type="entry name" value="HTH_1"/>
    <property type="match status" value="1"/>
</dbReference>
<dbReference type="GO" id="GO:0003700">
    <property type="term" value="F:DNA-binding transcription factor activity"/>
    <property type="evidence" value="ECO:0007669"/>
    <property type="project" value="InterPro"/>
</dbReference>
<keyword evidence="3" id="KW-0238">DNA-binding</keyword>
<organism evidence="6 7">
    <name type="scientific">Pseudomonas alkylphenolica</name>
    <dbReference type="NCBI Taxonomy" id="237609"/>
    <lineage>
        <taxon>Bacteria</taxon>
        <taxon>Pseudomonadati</taxon>
        <taxon>Pseudomonadota</taxon>
        <taxon>Gammaproteobacteria</taxon>
        <taxon>Pseudomonadales</taxon>
        <taxon>Pseudomonadaceae</taxon>
        <taxon>Pseudomonas</taxon>
    </lineage>
</organism>
<proteinExistence type="inferred from homology"/>
<dbReference type="InterPro" id="IPR005119">
    <property type="entry name" value="LysR_subst-bd"/>
</dbReference>
<dbReference type="Pfam" id="PF03466">
    <property type="entry name" value="LysR_substrate"/>
    <property type="match status" value="1"/>
</dbReference>
<dbReference type="SUPFAM" id="SSF46785">
    <property type="entry name" value="Winged helix' DNA-binding domain"/>
    <property type="match status" value="1"/>
</dbReference>
<evidence type="ECO:0000256" key="3">
    <source>
        <dbReference type="ARBA" id="ARBA00023125"/>
    </source>
</evidence>
<sequence length="297" mass="33121">MSRFSRHLPPLDTLIAFEAVVRTGSFTRAASELYLTQSAVSKQIKLLEQHLGAVLFERRARGIALTSAGEGFNAIVEPMLESLLANVLRLKAGHSSRNVSVICTHAVAQYWLFPRLLRFNEQHPELTVNIHASNEISESDIAHYDFGILYGHGHWSSLKADKLFDETIYPIASVKRALPAIDSLQALQTLPLIQLDASAWNCLDWQDWFSHQGLRYRAPADAVTFNQVNLVFEAVLQGMGVGLGWEFMARERIDQGSIRQVSAFVVHTGQADYLVHDKQAPCSPAAQVFADWLLALN</sequence>
<dbReference type="PROSITE" id="PS50931">
    <property type="entry name" value="HTH_LYSR"/>
    <property type="match status" value="1"/>
</dbReference>
<dbReference type="KEGG" id="palk:PSAKL28_37080"/>
<dbReference type="InterPro" id="IPR000847">
    <property type="entry name" value="LysR_HTH_N"/>
</dbReference>
<dbReference type="RefSeq" id="WP_038613292.1">
    <property type="nucleotide sequence ID" value="NZ_CP009048.1"/>
</dbReference>
<evidence type="ECO:0000256" key="1">
    <source>
        <dbReference type="ARBA" id="ARBA00009437"/>
    </source>
</evidence>
<dbReference type="InterPro" id="IPR058163">
    <property type="entry name" value="LysR-type_TF_proteobact-type"/>
</dbReference>
<dbReference type="eggNOG" id="COG0583">
    <property type="taxonomic scope" value="Bacteria"/>
</dbReference>
<feature type="domain" description="HTH lysR-type" evidence="5">
    <location>
        <begin position="9"/>
        <end position="66"/>
    </location>
</feature>
<dbReference type="Gene3D" id="3.40.190.10">
    <property type="entry name" value="Periplasmic binding protein-like II"/>
    <property type="match status" value="2"/>
</dbReference>
<keyword evidence="4" id="KW-0804">Transcription</keyword>
<dbReference type="GO" id="GO:0043565">
    <property type="term" value="F:sequence-specific DNA binding"/>
    <property type="evidence" value="ECO:0007669"/>
    <property type="project" value="TreeGrafter"/>
</dbReference>
<evidence type="ECO:0000256" key="2">
    <source>
        <dbReference type="ARBA" id="ARBA00023015"/>
    </source>
</evidence>
<dbReference type="Gene3D" id="1.10.10.10">
    <property type="entry name" value="Winged helix-like DNA-binding domain superfamily/Winged helix DNA-binding domain"/>
    <property type="match status" value="1"/>
</dbReference>
<dbReference type="HOGENOM" id="CLU_039613_37_1_6"/>